<evidence type="ECO:0000256" key="1">
    <source>
        <dbReference type="ARBA" id="ARBA00004120"/>
    </source>
</evidence>
<gene>
    <name evidence="14" type="ORF">CUNI_LOCUS7418</name>
</gene>
<evidence type="ECO:0000256" key="12">
    <source>
        <dbReference type="ARBA" id="ARBA00023273"/>
    </source>
</evidence>
<protein>
    <recommendedName>
        <fullName evidence="3">Ciliogenesis and planar polarity effector 2</fullName>
    </recommendedName>
    <alternativeName>
        <fullName evidence="13">REM2- and Rab-like small GTPase 1</fullName>
    </alternativeName>
</protein>
<dbReference type="PANTHER" id="PTHR14983">
    <property type="entry name" value="CILIOGENESIS AND PLANAR POLARITY EFFECTOR 2"/>
    <property type="match status" value="1"/>
</dbReference>
<dbReference type="Gene3D" id="3.40.50.300">
    <property type="entry name" value="P-loop containing nucleotide triphosphate hydrolases"/>
    <property type="match status" value="1"/>
</dbReference>
<organism evidence="14 15">
    <name type="scientific">Candidula unifasciata</name>
    <dbReference type="NCBI Taxonomy" id="100452"/>
    <lineage>
        <taxon>Eukaryota</taxon>
        <taxon>Metazoa</taxon>
        <taxon>Spiralia</taxon>
        <taxon>Lophotrochozoa</taxon>
        <taxon>Mollusca</taxon>
        <taxon>Gastropoda</taxon>
        <taxon>Heterobranchia</taxon>
        <taxon>Euthyneura</taxon>
        <taxon>Panpulmonata</taxon>
        <taxon>Eupulmonata</taxon>
        <taxon>Stylommatophora</taxon>
        <taxon>Helicina</taxon>
        <taxon>Helicoidea</taxon>
        <taxon>Geomitridae</taxon>
        <taxon>Candidula</taxon>
    </lineage>
</organism>
<reference evidence="14" key="1">
    <citation type="submission" date="2021-04" db="EMBL/GenBank/DDBJ databases">
        <authorList>
            <consortium name="Molecular Ecology Group"/>
        </authorList>
    </citation>
    <scope>NUCLEOTIDE SEQUENCE</scope>
</reference>
<evidence type="ECO:0000256" key="5">
    <source>
        <dbReference type="ARBA" id="ARBA00022483"/>
    </source>
</evidence>
<evidence type="ECO:0000256" key="13">
    <source>
        <dbReference type="ARBA" id="ARBA00030243"/>
    </source>
</evidence>
<dbReference type="OrthoDB" id="10266641at2759"/>
<dbReference type="InterPro" id="IPR001806">
    <property type="entry name" value="Small_GTPase"/>
</dbReference>
<evidence type="ECO:0000256" key="3">
    <source>
        <dbReference type="ARBA" id="ARBA00021423"/>
    </source>
</evidence>
<keyword evidence="10" id="KW-0547">Nucleotide-binding</keyword>
<keyword evidence="5" id="KW-0268">Exocytosis</keyword>
<evidence type="ECO:0000313" key="14">
    <source>
        <dbReference type="EMBL" id="CAG5121860.1"/>
    </source>
</evidence>
<sequence>MDSGQREQLLVQDWLLTPEGADVLRSLSVNDKQLMPYGLLERPILPASTHLEDVHYKLIVVGKGAVGKTSTVAHLSGRTVPDVHSETAGIQTTKIYWPVKIAHLNKKVLMNLTFWDTGEVSSKKFDHIFPACKSELDGILYLFSFVDKSSWEELPNLIARLTEPGDTLATTVIGTKFDQFAHSEVSQRDLRNFEKRWQTTVLKISNVPTCDDSNGLGAIISLLNCICNNLLKRDVLREERK</sequence>
<comment type="similarity">
    <text evidence="2">Belongs to the small GTPase superfamily. Rab family.</text>
</comment>
<keyword evidence="10" id="KW-0342">GTP-binding</keyword>
<dbReference type="GO" id="GO:0015031">
    <property type="term" value="P:protein transport"/>
    <property type="evidence" value="ECO:0007669"/>
    <property type="project" value="UniProtKB-KW"/>
</dbReference>
<comment type="subcellular location">
    <subcellularLocation>
        <location evidence="1">Cytoplasm</location>
        <location evidence="1">Cytoskeleton</location>
        <location evidence="1">Cilium basal body</location>
    </subcellularLocation>
</comment>
<keyword evidence="12" id="KW-0966">Cell projection</keyword>
<evidence type="ECO:0000256" key="9">
    <source>
        <dbReference type="ARBA" id="ARBA00023069"/>
    </source>
</evidence>
<dbReference type="GO" id="GO:0005525">
    <property type="term" value="F:GTP binding"/>
    <property type="evidence" value="ECO:0007669"/>
    <property type="project" value="UniProtKB-KW"/>
</dbReference>
<dbReference type="EMBL" id="CAJHNH020001176">
    <property type="protein sequence ID" value="CAG5121860.1"/>
    <property type="molecule type" value="Genomic_DNA"/>
</dbReference>
<dbReference type="InterPro" id="IPR027417">
    <property type="entry name" value="P-loop_NTPase"/>
</dbReference>
<evidence type="ECO:0000256" key="10">
    <source>
        <dbReference type="ARBA" id="ARBA00023134"/>
    </source>
</evidence>
<dbReference type="InterPro" id="IPR039677">
    <property type="entry name" value="RSG1"/>
</dbReference>
<evidence type="ECO:0000256" key="8">
    <source>
        <dbReference type="ARBA" id="ARBA00022927"/>
    </source>
</evidence>
<dbReference type="CDD" id="cd00882">
    <property type="entry name" value="Ras_like_GTPase"/>
    <property type="match status" value="1"/>
</dbReference>
<dbReference type="GO" id="GO:0003924">
    <property type="term" value="F:GTPase activity"/>
    <property type="evidence" value="ECO:0007669"/>
    <property type="project" value="InterPro"/>
</dbReference>
<dbReference type="Proteomes" id="UP000678393">
    <property type="component" value="Unassembled WGS sequence"/>
</dbReference>
<keyword evidence="9" id="KW-0969">Cilium</keyword>
<dbReference type="AlphaFoldDB" id="A0A8S3Z2H2"/>
<dbReference type="Pfam" id="PF00071">
    <property type="entry name" value="Ras"/>
    <property type="match status" value="1"/>
</dbReference>
<keyword evidence="4" id="KW-0813">Transport</keyword>
<name>A0A8S3Z2H2_9EUPU</name>
<dbReference type="PROSITE" id="PS51419">
    <property type="entry name" value="RAB"/>
    <property type="match status" value="1"/>
</dbReference>
<proteinExistence type="inferred from homology"/>
<keyword evidence="11" id="KW-0206">Cytoskeleton</keyword>
<keyword evidence="8" id="KW-0653">Protein transport</keyword>
<evidence type="ECO:0000256" key="2">
    <source>
        <dbReference type="ARBA" id="ARBA00006270"/>
    </source>
</evidence>
<keyword evidence="6" id="KW-0963">Cytoplasm</keyword>
<evidence type="ECO:0000313" key="15">
    <source>
        <dbReference type="Proteomes" id="UP000678393"/>
    </source>
</evidence>
<evidence type="ECO:0000256" key="7">
    <source>
        <dbReference type="ARBA" id="ARBA00022794"/>
    </source>
</evidence>
<evidence type="ECO:0000256" key="6">
    <source>
        <dbReference type="ARBA" id="ARBA00022490"/>
    </source>
</evidence>
<dbReference type="PANTHER" id="PTHR14983:SF1">
    <property type="entry name" value="CILIOGENESIS AND PLANAR POLARITY EFFECTOR 2"/>
    <property type="match status" value="1"/>
</dbReference>
<accession>A0A8S3Z2H2</accession>
<evidence type="ECO:0000256" key="11">
    <source>
        <dbReference type="ARBA" id="ARBA00023212"/>
    </source>
</evidence>
<dbReference type="GO" id="GO:0006887">
    <property type="term" value="P:exocytosis"/>
    <property type="evidence" value="ECO:0007669"/>
    <property type="project" value="UniProtKB-KW"/>
</dbReference>
<dbReference type="PRINTS" id="PR00449">
    <property type="entry name" value="RASTRNSFRMNG"/>
</dbReference>
<evidence type="ECO:0000256" key="4">
    <source>
        <dbReference type="ARBA" id="ARBA00022448"/>
    </source>
</evidence>
<comment type="caution">
    <text evidence="14">The sequence shown here is derived from an EMBL/GenBank/DDBJ whole genome shotgun (WGS) entry which is preliminary data.</text>
</comment>
<dbReference type="SUPFAM" id="SSF52540">
    <property type="entry name" value="P-loop containing nucleoside triphosphate hydrolases"/>
    <property type="match status" value="1"/>
</dbReference>
<keyword evidence="15" id="KW-1185">Reference proteome</keyword>
<keyword evidence="7" id="KW-0970">Cilium biogenesis/degradation</keyword>
<dbReference type="GO" id="GO:0030030">
    <property type="term" value="P:cell projection organization"/>
    <property type="evidence" value="ECO:0007669"/>
    <property type="project" value="UniProtKB-KW"/>
</dbReference>